<organism evidence="3 4">
    <name type="scientific">Halorhodospira halochloris</name>
    <name type="common">Ectothiorhodospira halochloris</name>
    <dbReference type="NCBI Taxonomy" id="1052"/>
    <lineage>
        <taxon>Bacteria</taxon>
        <taxon>Pseudomonadati</taxon>
        <taxon>Pseudomonadota</taxon>
        <taxon>Gammaproteobacteria</taxon>
        <taxon>Chromatiales</taxon>
        <taxon>Ectothiorhodospiraceae</taxon>
        <taxon>Halorhodospira</taxon>
    </lineage>
</organism>
<evidence type="ECO:0000313" key="4">
    <source>
        <dbReference type="Proteomes" id="UP000218890"/>
    </source>
</evidence>
<sequence>MYYDKLKEWWQQESAQMRVGVHLAPRFVAITIVSADGSELISSDYLKSTPQTQEKALAELVERNDCAGSPAYVVLDGSDYEIRHIDAPQVPPAEIASALRFRLKDMVEIPFEQMAVAAQLQYSDRRQADHQIALAGIARQERIAAIARTVHGADLELQAVLMRETALSNLAAKMPAAEGGVAIVYVGDNDGVIAICRGSRLGLARRHNTGTEQIAAAHGNDQPLQSIATELQYSLDYHDGQLSSSPTSLCVVPPLNGSGRDRLIDHLDQALPIKSDRLNPYDLLQQPTLAAGEEGRGAPTSEPATQGHCLLALAAALPHPELASASMYAPERKRINPLGARALGAYLLGSIVLLALFSIVMVWRAAALEAQLATGEEQRQELTAAIATIKDERGTGEPDSDLIAKRDELERERELRTKFLEQIHGIEQEALGGFSQTLNTLANQRVTGLWLTRITIAGNDISLTGGTLTPRNVADLVNRLANEETFRGRYFDDLSIYRPEQENSFPGALEFRASTITTDPSE</sequence>
<reference evidence="3" key="1">
    <citation type="submission" date="2016-02" db="EMBL/GenBank/DDBJ databases">
        <title>Halorhodospira halochloris DSM-1059 complete genome, version 2.</title>
        <authorList>
            <person name="Tsukatani Y."/>
        </authorList>
    </citation>
    <scope>NUCLEOTIDE SEQUENCE</scope>
    <source>
        <strain evidence="3">DSM 1059</strain>
    </source>
</reference>
<dbReference type="Pfam" id="PF05137">
    <property type="entry name" value="PilN"/>
    <property type="match status" value="1"/>
</dbReference>
<dbReference type="AlphaFoldDB" id="A0A0X8XBZ7"/>
<dbReference type="Gene3D" id="3.30.1490.300">
    <property type="match status" value="1"/>
</dbReference>
<proteinExistence type="predicted"/>
<protein>
    <submittedName>
        <fullName evidence="3">MSHA biogenesis protein MshI</fullName>
    </submittedName>
</protein>
<evidence type="ECO:0000256" key="1">
    <source>
        <dbReference type="SAM" id="Coils"/>
    </source>
</evidence>
<dbReference type="InterPro" id="IPR043129">
    <property type="entry name" value="ATPase_NBD"/>
</dbReference>
<dbReference type="OrthoDB" id="5296002at2"/>
<evidence type="ECO:0000313" key="3">
    <source>
        <dbReference type="EMBL" id="BAU57369.1"/>
    </source>
</evidence>
<keyword evidence="2" id="KW-0472">Membrane</keyword>
<dbReference type="RefSeq" id="WP_096408320.1">
    <property type="nucleotide sequence ID" value="NZ_AP017372.2"/>
</dbReference>
<gene>
    <name evidence="3" type="ORF">HH1059_06840</name>
</gene>
<keyword evidence="2" id="KW-0812">Transmembrane</keyword>
<dbReference type="SUPFAM" id="SSF53067">
    <property type="entry name" value="Actin-like ATPase domain"/>
    <property type="match status" value="1"/>
</dbReference>
<accession>A0A0X8XBZ7</accession>
<keyword evidence="1" id="KW-0175">Coiled coil</keyword>
<keyword evidence="4" id="KW-1185">Reference proteome</keyword>
<feature type="coiled-coil region" evidence="1">
    <location>
        <begin position="365"/>
        <end position="392"/>
    </location>
</feature>
<name>A0A0X8XBZ7_HALHR</name>
<keyword evidence="2" id="KW-1133">Transmembrane helix</keyword>
<dbReference type="Proteomes" id="UP000218890">
    <property type="component" value="Chromosome"/>
</dbReference>
<dbReference type="KEGG" id="hhk:HH1059_06840"/>
<feature type="transmembrane region" description="Helical" evidence="2">
    <location>
        <begin position="342"/>
        <end position="363"/>
    </location>
</feature>
<dbReference type="InterPro" id="IPR007813">
    <property type="entry name" value="PilN"/>
</dbReference>
<dbReference type="Gene3D" id="3.30.420.40">
    <property type="match status" value="2"/>
</dbReference>
<dbReference type="EMBL" id="AP017372">
    <property type="protein sequence ID" value="BAU57369.1"/>
    <property type="molecule type" value="Genomic_DNA"/>
</dbReference>
<evidence type="ECO:0000256" key="2">
    <source>
        <dbReference type="SAM" id="Phobius"/>
    </source>
</evidence>